<evidence type="ECO:0000313" key="1">
    <source>
        <dbReference type="EMBL" id="TCP56292.1"/>
    </source>
</evidence>
<proteinExistence type="predicted"/>
<dbReference type="Pfam" id="PF14119">
    <property type="entry name" value="DUF4288"/>
    <property type="match status" value="1"/>
</dbReference>
<dbReference type="Proteomes" id="UP000294911">
    <property type="component" value="Unassembled WGS sequence"/>
</dbReference>
<evidence type="ECO:0000313" key="2">
    <source>
        <dbReference type="Proteomes" id="UP000294911"/>
    </source>
</evidence>
<dbReference type="AlphaFoldDB" id="A0A4R2R0V9"/>
<gene>
    <name evidence="1" type="ORF">EV191_101233</name>
</gene>
<accession>A0A4R2R0V9</accession>
<keyword evidence="2" id="KW-1185">Reference proteome</keyword>
<sequence length="109" mass="12298">MFTEHYIAVLLLRADQEGEVGPLYQESFTLLTAESEEEARGKALSIGKRREHSYQADDGTLISWKLDHVVDVCVAVDDELTDGAELYSRYFRDYAAYCNVEPLLGGQSF</sequence>
<name>A0A4R2R0V9_9PSEU</name>
<protein>
    <submittedName>
        <fullName evidence="1">Uncharacterized protein DUF4288</fullName>
    </submittedName>
</protein>
<organism evidence="1 2">
    <name type="scientific">Tamaricihabitans halophyticus</name>
    <dbReference type="NCBI Taxonomy" id="1262583"/>
    <lineage>
        <taxon>Bacteria</taxon>
        <taxon>Bacillati</taxon>
        <taxon>Actinomycetota</taxon>
        <taxon>Actinomycetes</taxon>
        <taxon>Pseudonocardiales</taxon>
        <taxon>Pseudonocardiaceae</taxon>
        <taxon>Tamaricihabitans</taxon>
    </lineage>
</organism>
<dbReference type="EMBL" id="SLXQ01000001">
    <property type="protein sequence ID" value="TCP56292.1"/>
    <property type="molecule type" value="Genomic_DNA"/>
</dbReference>
<dbReference type="InterPro" id="IPR025630">
    <property type="entry name" value="DUF4288"/>
</dbReference>
<dbReference type="OrthoDB" id="165447at2"/>
<reference evidence="1 2" key="1">
    <citation type="submission" date="2019-03" db="EMBL/GenBank/DDBJ databases">
        <title>Genomic Encyclopedia of Type Strains, Phase IV (KMG-IV): sequencing the most valuable type-strain genomes for metagenomic binning, comparative biology and taxonomic classification.</title>
        <authorList>
            <person name="Goeker M."/>
        </authorList>
    </citation>
    <scope>NUCLEOTIDE SEQUENCE [LARGE SCALE GENOMIC DNA]</scope>
    <source>
        <strain evidence="1 2">DSM 45765</strain>
    </source>
</reference>
<comment type="caution">
    <text evidence="1">The sequence shown here is derived from an EMBL/GenBank/DDBJ whole genome shotgun (WGS) entry which is preliminary data.</text>
</comment>
<dbReference type="RefSeq" id="WP_132874915.1">
    <property type="nucleotide sequence ID" value="NZ_SLXQ01000001.1"/>
</dbReference>